<name>A0ABT5DR62_9BACT</name>
<evidence type="ECO:0000259" key="2">
    <source>
        <dbReference type="Pfam" id="PF12688"/>
    </source>
</evidence>
<dbReference type="Proteomes" id="UP001221686">
    <property type="component" value="Unassembled WGS sequence"/>
</dbReference>
<accession>A0ABT5DR62</accession>
<proteinExistence type="predicted"/>
<gene>
    <name evidence="3" type="ORF">POL25_01980</name>
</gene>
<protein>
    <submittedName>
        <fullName evidence="3">Tetratricopeptide repeat protein</fullName>
    </submittedName>
</protein>
<dbReference type="InterPro" id="IPR041656">
    <property type="entry name" value="TPR_5"/>
</dbReference>
<feature type="region of interest" description="Disordered" evidence="1">
    <location>
        <begin position="153"/>
        <end position="179"/>
    </location>
</feature>
<dbReference type="SUPFAM" id="SSF48452">
    <property type="entry name" value="TPR-like"/>
    <property type="match status" value="1"/>
</dbReference>
<organism evidence="3 4">
    <name type="scientific">Nannocystis bainbridge</name>
    <dbReference type="NCBI Taxonomy" id="2995303"/>
    <lineage>
        <taxon>Bacteria</taxon>
        <taxon>Pseudomonadati</taxon>
        <taxon>Myxococcota</taxon>
        <taxon>Polyangia</taxon>
        <taxon>Nannocystales</taxon>
        <taxon>Nannocystaceae</taxon>
        <taxon>Nannocystis</taxon>
    </lineage>
</organism>
<dbReference type="InterPro" id="IPR011990">
    <property type="entry name" value="TPR-like_helical_dom_sf"/>
</dbReference>
<evidence type="ECO:0000313" key="4">
    <source>
        <dbReference type="Proteomes" id="UP001221686"/>
    </source>
</evidence>
<evidence type="ECO:0000313" key="3">
    <source>
        <dbReference type="EMBL" id="MDC0715640.1"/>
    </source>
</evidence>
<feature type="domain" description="Tetratrico peptide repeat group 5" evidence="2">
    <location>
        <begin position="36"/>
        <end position="155"/>
    </location>
</feature>
<dbReference type="EMBL" id="JAQNDL010000001">
    <property type="protein sequence ID" value="MDC0715640.1"/>
    <property type="molecule type" value="Genomic_DNA"/>
</dbReference>
<reference evidence="3 4" key="1">
    <citation type="submission" date="2022-11" db="EMBL/GenBank/DDBJ databases">
        <title>Minimal conservation of predation-associated metabolite biosynthetic gene clusters underscores biosynthetic potential of Myxococcota including descriptions for ten novel species: Archangium lansinium sp. nov., Myxococcus landrumus sp. nov., Nannocystis bai.</title>
        <authorList>
            <person name="Ahearne A."/>
            <person name="Stevens C."/>
            <person name="Dowd S."/>
        </authorList>
    </citation>
    <scope>NUCLEOTIDE SEQUENCE [LARGE SCALE GENOMIC DNA]</scope>
    <source>
        <strain evidence="3 4">BB15-2</strain>
    </source>
</reference>
<comment type="caution">
    <text evidence="3">The sequence shown here is derived from an EMBL/GenBank/DDBJ whole genome shotgun (WGS) entry which is preliminary data.</text>
</comment>
<feature type="compositionally biased region" description="Basic and acidic residues" evidence="1">
    <location>
        <begin position="168"/>
        <end position="179"/>
    </location>
</feature>
<dbReference type="RefSeq" id="WP_272084065.1">
    <property type="nucleotide sequence ID" value="NZ_JAQNDL010000001.1"/>
</dbReference>
<dbReference type="Gene3D" id="1.25.40.10">
    <property type="entry name" value="Tetratricopeptide repeat domain"/>
    <property type="match status" value="1"/>
</dbReference>
<dbReference type="Pfam" id="PF12688">
    <property type="entry name" value="TPR_5"/>
    <property type="match status" value="1"/>
</dbReference>
<keyword evidence="4" id="KW-1185">Reference proteome</keyword>
<sequence>MNDDISRLRALRDAARHAEHLAAARSLVAQRPDDPRAHVEAAYGLDRAGEEQRAIVHYEAALNLGVPEEERRPFTVGLGSTLRNVGRHADSVAVFARAVAEDPGYPPFVAFLALALDSAGRGAGALATMLQCALEAARPGAFDGYERALSGYQRDLAGRPANPPESGAETREGQKRAPS</sequence>
<evidence type="ECO:0000256" key="1">
    <source>
        <dbReference type="SAM" id="MobiDB-lite"/>
    </source>
</evidence>